<dbReference type="VEuPathDB" id="FungiDB:ASPWEDRAFT_177582"/>
<dbReference type="GeneID" id="63747529"/>
<sequence length="104" mass="10459">MHFLIPLAVFLGLAIAAPAGSPKPSLSVRDDDDDKGGPLGIGSDDGVLGTKLLNDDGLNVVNDGHLLGIGGDDGLLNTGIGGKEDDGGDGDSDSDDEDDDDEDN</sequence>
<proteinExistence type="predicted"/>
<evidence type="ECO:0000256" key="1">
    <source>
        <dbReference type="SAM" id="MobiDB-lite"/>
    </source>
</evidence>
<dbReference type="RefSeq" id="XP_040683523.1">
    <property type="nucleotide sequence ID" value="XM_040831681.1"/>
</dbReference>
<feature type="region of interest" description="Disordered" evidence="1">
    <location>
        <begin position="19"/>
        <end position="46"/>
    </location>
</feature>
<keyword evidence="4" id="KW-1185">Reference proteome</keyword>
<name>A0A1L9R4K5_ASPWE</name>
<organism evidence="3 4">
    <name type="scientific">Aspergillus wentii DTO 134E9</name>
    <dbReference type="NCBI Taxonomy" id="1073089"/>
    <lineage>
        <taxon>Eukaryota</taxon>
        <taxon>Fungi</taxon>
        <taxon>Dikarya</taxon>
        <taxon>Ascomycota</taxon>
        <taxon>Pezizomycotina</taxon>
        <taxon>Eurotiomycetes</taxon>
        <taxon>Eurotiomycetidae</taxon>
        <taxon>Eurotiales</taxon>
        <taxon>Aspergillaceae</taxon>
        <taxon>Aspergillus</taxon>
        <taxon>Aspergillus subgen. Cremei</taxon>
    </lineage>
</organism>
<dbReference type="AlphaFoldDB" id="A0A1L9R4K5"/>
<feature type="signal peptide" evidence="2">
    <location>
        <begin position="1"/>
        <end position="16"/>
    </location>
</feature>
<evidence type="ECO:0000256" key="2">
    <source>
        <dbReference type="SAM" id="SignalP"/>
    </source>
</evidence>
<evidence type="ECO:0000313" key="3">
    <source>
        <dbReference type="EMBL" id="OJJ29846.1"/>
    </source>
</evidence>
<protein>
    <submittedName>
        <fullName evidence="3">Uncharacterized protein</fullName>
    </submittedName>
</protein>
<dbReference type="Proteomes" id="UP000184383">
    <property type="component" value="Unassembled WGS sequence"/>
</dbReference>
<feature type="region of interest" description="Disordered" evidence="1">
    <location>
        <begin position="77"/>
        <end position="104"/>
    </location>
</feature>
<keyword evidence="2" id="KW-0732">Signal</keyword>
<feature type="compositionally biased region" description="Acidic residues" evidence="1">
    <location>
        <begin position="86"/>
        <end position="104"/>
    </location>
</feature>
<dbReference type="EMBL" id="KV878218">
    <property type="protein sequence ID" value="OJJ29846.1"/>
    <property type="molecule type" value="Genomic_DNA"/>
</dbReference>
<reference evidence="4" key="1">
    <citation type="journal article" date="2017" name="Genome Biol.">
        <title>Comparative genomics reveals high biological diversity and specific adaptations in the industrially and medically important fungal genus Aspergillus.</title>
        <authorList>
            <person name="de Vries R.P."/>
            <person name="Riley R."/>
            <person name="Wiebenga A."/>
            <person name="Aguilar-Osorio G."/>
            <person name="Amillis S."/>
            <person name="Uchima C.A."/>
            <person name="Anderluh G."/>
            <person name="Asadollahi M."/>
            <person name="Askin M."/>
            <person name="Barry K."/>
            <person name="Battaglia E."/>
            <person name="Bayram O."/>
            <person name="Benocci T."/>
            <person name="Braus-Stromeyer S.A."/>
            <person name="Caldana C."/>
            <person name="Canovas D."/>
            <person name="Cerqueira G.C."/>
            <person name="Chen F."/>
            <person name="Chen W."/>
            <person name="Choi C."/>
            <person name="Clum A."/>
            <person name="Dos Santos R.A."/>
            <person name="Damasio A.R."/>
            <person name="Diallinas G."/>
            <person name="Emri T."/>
            <person name="Fekete E."/>
            <person name="Flipphi M."/>
            <person name="Freyberg S."/>
            <person name="Gallo A."/>
            <person name="Gournas C."/>
            <person name="Habgood R."/>
            <person name="Hainaut M."/>
            <person name="Harispe M.L."/>
            <person name="Henrissat B."/>
            <person name="Hilden K.S."/>
            <person name="Hope R."/>
            <person name="Hossain A."/>
            <person name="Karabika E."/>
            <person name="Karaffa L."/>
            <person name="Karanyi Z."/>
            <person name="Krasevec N."/>
            <person name="Kuo A."/>
            <person name="Kusch H."/>
            <person name="LaButti K."/>
            <person name="Lagendijk E.L."/>
            <person name="Lapidus A."/>
            <person name="Levasseur A."/>
            <person name="Lindquist E."/>
            <person name="Lipzen A."/>
            <person name="Logrieco A.F."/>
            <person name="MacCabe A."/>
            <person name="Maekelae M.R."/>
            <person name="Malavazi I."/>
            <person name="Melin P."/>
            <person name="Meyer V."/>
            <person name="Mielnichuk N."/>
            <person name="Miskei M."/>
            <person name="Molnar A.P."/>
            <person name="Mule G."/>
            <person name="Ngan C.Y."/>
            <person name="Orejas M."/>
            <person name="Orosz E."/>
            <person name="Ouedraogo J.P."/>
            <person name="Overkamp K.M."/>
            <person name="Park H.-S."/>
            <person name="Perrone G."/>
            <person name="Piumi F."/>
            <person name="Punt P.J."/>
            <person name="Ram A.F."/>
            <person name="Ramon A."/>
            <person name="Rauscher S."/>
            <person name="Record E."/>
            <person name="Riano-Pachon D.M."/>
            <person name="Robert V."/>
            <person name="Roehrig J."/>
            <person name="Ruller R."/>
            <person name="Salamov A."/>
            <person name="Salih N.S."/>
            <person name="Samson R.A."/>
            <person name="Sandor E."/>
            <person name="Sanguinetti M."/>
            <person name="Schuetze T."/>
            <person name="Sepcic K."/>
            <person name="Shelest E."/>
            <person name="Sherlock G."/>
            <person name="Sophianopoulou V."/>
            <person name="Squina F.M."/>
            <person name="Sun H."/>
            <person name="Susca A."/>
            <person name="Todd R.B."/>
            <person name="Tsang A."/>
            <person name="Unkles S.E."/>
            <person name="van de Wiele N."/>
            <person name="van Rossen-Uffink D."/>
            <person name="Oliveira J.V."/>
            <person name="Vesth T.C."/>
            <person name="Visser J."/>
            <person name="Yu J.-H."/>
            <person name="Zhou M."/>
            <person name="Andersen M.R."/>
            <person name="Archer D.B."/>
            <person name="Baker S.E."/>
            <person name="Benoit I."/>
            <person name="Brakhage A.A."/>
            <person name="Braus G.H."/>
            <person name="Fischer R."/>
            <person name="Frisvad J.C."/>
            <person name="Goldman G.H."/>
            <person name="Houbraken J."/>
            <person name="Oakley B."/>
            <person name="Pocsi I."/>
            <person name="Scazzocchio C."/>
            <person name="Seiboth B."/>
            <person name="vanKuyk P.A."/>
            <person name="Wortman J."/>
            <person name="Dyer P.S."/>
            <person name="Grigoriev I.V."/>
        </authorList>
    </citation>
    <scope>NUCLEOTIDE SEQUENCE [LARGE SCALE GENOMIC DNA]</scope>
    <source>
        <strain evidence="4">DTO 134E9</strain>
    </source>
</reference>
<gene>
    <name evidence="3" type="ORF">ASPWEDRAFT_177582</name>
</gene>
<evidence type="ECO:0000313" key="4">
    <source>
        <dbReference type="Proteomes" id="UP000184383"/>
    </source>
</evidence>
<feature type="chain" id="PRO_5012047122" evidence="2">
    <location>
        <begin position="17"/>
        <end position="104"/>
    </location>
</feature>
<accession>A0A1L9R4K5</accession>